<gene>
    <name evidence="2" type="ORF">C8R14_13810</name>
</gene>
<dbReference type="RefSeq" id="WP_242500169.1">
    <property type="nucleotide sequence ID" value="NZ_QICQ01000038.1"/>
</dbReference>
<feature type="transmembrane region" description="Helical" evidence="1">
    <location>
        <begin position="20"/>
        <end position="40"/>
    </location>
</feature>
<dbReference type="PROSITE" id="PS00409">
    <property type="entry name" value="PROKAR_NTER_METHYL"/>
    <property type="match status" value="1"/>
</dbReference>
<evidence type="ECO:0000256" key="1">
    <source>
        <dbReference type="SAM" id="Phobius"/>
    </source>
</evidence>
<comment type="caution">
    <text evidence="2">The sequence shown here is derived from an EMBL/GenBank/DDBJ whole genome shotgun (WGS) entry which is preliminary data.</text>
</comment>
<dbReference type="InterPro" id="IPR045584">
    <property type="entry name" value="Pilin-like"/>
</dbReference>
<keyword evidence="1" id="KW-1133">Transmembrane helix</keyword>
<keyword evidence="1" id="KW-0472">Membrane</keyword>
<dbReference type="SUPFAM" id="SSF54523">
    <property type="entry name" value="Pili subunits"/>
    <property type="match status" value="1"/>
</dbReference>
<evidence type="ECO:0000313" key="2">
    <source>
        <dbReference type="EMBL" id="PXV75252.1"/>
    </source>
</evidence>
<dbReference type="Pfam" id="PF16074">
    <property type="entry name" value="PilW"/>
    <property type="match status" value="1"/>
</dbReference>
<dbReference type="InterPro" id="IPR012902">
    <property type="entry name" value="N_methyl_site"/>
</dbReference>
<evidence type="ECO:0000313" key="3">
    <source>
        <dbReference type="Proteomes" id="UP000247780"/>
    </source>
</evidence>
<dbReference type="Pfam" id="PF07963">
    <property type="entry name" value="N_methyl"/>
    <property type="match status" value="1"/>
</dbReference>
<sequence>MKSMRANQAFSRSQHGLTLVEMMVAMTIGLVLLGGVITVLTASQQTYRVNEAMARMQENARYAFQLLSRDIRMAGYRGCVGDVVAITNVLNNKNDFLWRFDRPLEGFEATSASGWTPALPSEVTSPLKGGDVGRDVIVVRGVEGSYARVISHASESADPGVELGSDFGKELQNYFDKSNPKSPFIVLVSNCRNTAIFQVTGINNISDKKFLEHATGGSSVEPGNEKEMGEIFLNGEIVRISTRAYYIRNNPGKIPALYWKKGKDDADELVEGIENMQIQYGEDTNGDRAVDIYRTADLVADWENVVSVRIDLLVRSVENNIATQPQTYTFNGETVTPTDRRLRQVFSTVISLRNRAP</sequence>
<dbReference type="Proteomes" id="UP000247780">
    <property type="component" value="Unassembled WGS sequence"/>
</dbReference>
<reference evidence="2 3" key="1">
    <citation type="submission" date="2018-04" db="EMBL/GenBank/DDBJ databases">
        <title>Active sludge and wastewater microbial communities from Klosterneuburg, Austria.</title>
        <authorList>
            <person name="Wagner M."/>
        </authorList>
    </citation>
    <scope>NUCLEOTIDE SEQUENCE [LARGE SCALE GENOMIC DNA]</scope>
    <source>
        <strain evidence="2 3">Nm 57</strain>
    </source>
</reference>
<dbReference type="NCBIfam" id="TIGR02532">
    <property type="entry name" value="IV_pilin_GFxxxE"/>
    <property type="match status" value="1"/>
</dbReference>
<keyword evidence="3" id="KW-1185">Reference proteome</keyword>
<proteinExistence type="predicted"/>
<dbReference type="EMBL" id="QICQ01000038">
    <property type="protein sequence ID" value="PXV75252.1"/>
    <property type="molecule type" value="Genomic_DNA"/>
</dbReference>
<keyword evidence="1" id="KW-0812">Transmembrane</keyword>
<name>A0ABX5M3V6_9PROT</name>
<accession>A0ABX5M3V6</accession>
<protein>
    <submittedName>
        <fullName evidence="2">Type IV pilus assembly protein PilW</fullName>
    </submittedName>
</protein>
<dbReference type="InterPro" id="IPR032092">
    <property type="entry name" value="PilW"/>
</dbReference>
<organism evidence="2 3">
    <name type="scientific">Nitrosomonas eutropha</name>
    <dbReference type="NCBI Taxonomy" id="916"/>
    <lineage>
        <taxon>Bacteria</taxon>
        <taxon>Pseudomonadati</taxon>
        <taxon>Pseudomonadota</taxon>
        <taxon>Betaproteobacteria</taxon>
        <taxon>Nitrosomonadales</taxon>
        <taxon>Nitrosomonadaceae</taxon>
        <taxon>Nitrosomonas</taxon>
    </lineage>
</organism>